<evidence type="ECO:0008006" key="4">
    <source>
        <dbReference type="Google" id="ProtNLM"/>
    </source>
</evidence>
<organism evidence="2 3">
    <name type="scientific">Pollutimonas bauzanensis</name>
    <dbReference type="NCBI Taxonomy" id="658167"/>
    <lineage>
        <taxon>Bacteria</taxon>
        <taxon>Pseudomonadati</taxon>
        <taxon>Pseudomonadota</taxon>
        <taxon>Betaproteobacteria</taxon>
        <taxon>Burkholderiales</taxon>
        <taxon>Alcaligenaceae</taxon>
        <taxon>Pollutimonas</taxon>
    </lineage>
</organism>
<protein>
    <recommendedName>
        <fullName evidence="4">DUF2868 domain-containing protein</fullName>
    </recommendedName>
</protein>
<keyword evidence="1" id="KW-0812">Transmembrane</keyword>
<evidence type="ECO:0000256" key="1">
    <source>
        <dbReference type="SAM" id="Phobius"/>
    </source>
</evidence>
<evidence type="ECO:0000313" key="3">
    <source>
        <dbReference type="Proteomes" id="UP000184226"/>
    </source>
</evidence>
<feature type="transmembrane region" description="Helical" evidence="1">
    <location>
        <begin position="208"/>
        <end position="234"/>
    </location>
</feature>
<proteinExistence type="predicted"/>
<dbReference type="OrthoDB" id="6210861at2"/>
<reference evidence="2 3" key="1">
    <citation type="submission" date="2016-11" db="EMBL/GenBank/DDBJ databases">
        <authorList>
            <person name="Jaros S."/>
            <person name="Januszkiewicz K."/>
            <person name="Wedrychowicz H."/>
        </authorList>
    </citation>
    <scope>NUCLEOTIDE SEQUENCE [LARGE SCALE GENOMIC DNA]</scope>
    <source>
        <strain evidence="2 3">CGMCC 1.10190</strain>
    </source>
</reference>
<feature type="transmembrane region" description="Helical" evidence="1">
    <location>
        <begin position="254"/>
        <end position="281"/>
    </location>
</feature>
<gene>
    <name evidence="2" type="ORF">SAMN04488135_104255</name>
</gene>
<accession>A0A1M5V655</accession>
<feature type="transmembrane region" description="Helical" evidence="1">
    <location>
        <begin position="72"/>
        <end position="93"/>
    </location>
</feature>
<keyword evidence="3" id="KW-1185">Reference proteome</keyword>
<sequence length="479" mass="50935">MPCAPTLAHYWLAETLRLREALWGPLEDSGEVRRARAQGQGFGQKVLLRAQFLGQREKLDLLIARWTRGARLALLGMLAAAILAGAATAVGALGDGSRSVNVLLALTAMLGLNALAFLFWLLSFAVRSAGSGTWLGELWLWLTRKLARGPDAALAPRALVEVLSRNNALRWILGGISHGLWAAALLSMLLSLLAVLSARRYGFNWETTLLSADTFVSLTAFLGWLPSLLGFAIPPEAVVRASNGLQALPETAQALWSSWLIGCVATYGLLPRMLCLVLSLLMARRNLAAIGLDENLPGYAELRGRLAPPSEKAGIDGPDTPGFQAHFRPRAPAPHDQTQPLLAGIELAPDTPWPPAGLPAGVADLGIIDSRLERKNLLERFQRQPPGQLLMVCDAQQTPDRGTIALLAELAGLAGQAHIALHGQAGAGFSDARAAAWQERLAAAGFLPGQLHAGLAPALAWLAAGQPARPIAKDAHVQP</sequence>
<feature type="transmembrane region" description="Helical" evidence="1">
    <location>
        <begin position="171"/>
        <end position="196"/>
    </location>
</feature>
<keyword evidence="1" id="KW-0472">Membrane</keyword>
<feature type="transmembrane region" description="Helical" evidence="1">
    <location>
        <begin position="100"/>
        <end position="122"/>
    </location>
</feature>
<keyword evidence="1" id="KW-1133">Transmembrane helix</keyword>
<dbReference type="Proteomes" id="UP000184226">
    <property type="component" value="Unassembled WGS sequence"/>
</dbReference>
<dbReference type="STRING" id="658167.SAMN04488135_104255"/>
<dbReference type="Pfam" id="PF11067">
    <property type="entry name" value="DUF2868"/>
    <property type="match status" value="1"/>
</dbReference>
<name>A0A1M5V655_9BURK</name>
<evidence type="ECO:0000313" key="2">
    <source>
        <dbReference type="EMBL" id="SHH70705.1"/>
    </source>
</evidence>
<dbReference type="EMBL" id="FQXE01000004">
    <property type="protein sequence ID" value="SHH70705.1"/>
    <property type="molecule type" value="Genomic_DNA"/>
</dbReference>
<dbReference type="AlphaFoldDB" id="A0A1M5V655"/>
<dbReference type="InterPro" id="IPR021296">
    <property type="entry name" value="DUF2868"/>
</dbReference>